<reference evidence="1 2" key="1">
    <citation type="submission" date="2019-02" db="EMBL/GenBank/DDBJ databases">
        <title>The genomic architecture of introgression among sibling species of bacteria.</title>
        <authorList>
            <person name="Cavassim M.I.A."/>
            <person name="Moeskjaer S."/>
            <person name="Moslemi C."/>
            <person name="Fields B."/>
            <person name="Bachmann A."/>
            <person name="Vilhjalmsson B."/>
            <person name="Schierup M.H."/>
            <person name="Young J.P.W."/>
            <person name="Andersen S.U."/>
        </authorList>
    </citation>
    <scope>NUCLEOTIDE SEQUENCE [LARGE SCALE GENOMIC DNA]</scope>
    <source>
        <strain evidence="1 2">SM135B</strain>
    </source>
</reference>
<proteinExistence type="predicted"/>
<dbReference type="CDD" id="cd10035">
    <property type="entry name" value="UDG_like"/>
    <property type="match status" value="1"/>
</dbReference>
<evidence type="ECO:0000313" key="2">
    <source>
        <dbReference type="Proteomes" id="UP000292974"/>
    </source>
</evidence>
<protein>
    <submittedName>
        <fullName evidence="1">Uracil-DNA glycosylase</fullName>
    </submittedName>
</protein>
<dbReference type="EMBL" id="SIOP01000001">
    <property type="protein sequence ID" value="TAY53104.1"/>
    <property type="molecule type" value="Genomic_DNA"/>
</dbReference>
<dbReference type="Proteomes" id="UP000292974">
    <property type="component" value="Unassembled WGS sequence"/>
</dbReference>
<organism evidence="1 2">
    <name type="scientific">Rhizobium leguminosarum</name>
    <dbReference type="NCBI Taxonomy" id="384"/>
    <lineage>
        <taxon>Bacteria</taxon>
        <taxon>Pseudomonadati</taxon>
        <taxon>Pseudomonadota</taxon>
        <taxon>Alphaproteobacteria</taxon>
        <taxon>Hyphomicrobiales</taxon>
        <taxon>Rhizobiaceae</taxon>
        <taxon>Rhizobium/Agrobacterium group</taxon>
        <taxon>Rhizobium</taxon>
    </lineage>
</organism>
<sequence length="222" mass="25145">MTPINGFIERLATLNLEDCFNPYSDTCSVFDRERAPAIRKKNLLRIFGSLESAAEIDIWVGRDLGYRGGRRTGLALTDEYSLELYASHLRLSRLERATSGPVVKERTAANIFQILTQVDIPILTWNVFPLHPHENGKPFTNRQHTKSEAEVGFTFLDELCSIFPVRRMVAIGNDAATWAQRLKVSNLHVRHPSYGGQSTFLAQMRDIYGLFSPDEAQADLFQ</sequence>
<gene>
    <name evidence="1" type="ORF">ELH90_16475</name>
</gene>
<accession>A0A7M3DWN6</accession>
<dbReference type="SUPFAM" id="SSF52141">
    <property type="entry name" value="Uracil-DNA glycosylase-like"/>
    <property type="match status" value="1"/>
</dbReference>
<evidence type="ECO:0000313" key="1">
    <source>
        <dbReference type="EMBL" id="TAY53104.1"/>
    </source>
</evidence>
<name>A0A7M3DWN6_RHILE</name>
<dbReference type="AlphaFoldDB" id="A0A7M3DWN6"/>
<dbReference type="RefSeq" id="WP_130716887.1">
    <property type="nucleotide sequence ID" value="NZ_SIOP01000001.1"/>
</dbReference>
<comment type="caution">
    <text evidence="1">The sequence shown here is derived from an EMBL/GenBank/DDBJ whole genome shotgun (WGS) entry which is preliminary data.</text>
</comment>
<dbReference type="InterPro" id="IPR036895">
    <property type="entry name" value="Uracil-DNA_glycosylase-like_sf"/>
</dbReference>